<dbReference type="PANTHER" id="PTHR33164:SF43">
    <property type="entry name" value="HTH-TYPE TRANSCRIPTIONAL REPRESSOR YETL"/>
    <property type="match status" value="1"/>
</dbReference>
<name>E6W0Q9_DESIS</name>
<dbReference type="STRING" id="653733.Selin_1674"/>
<evidence type="ECO:0000259" key="1">
    <source>
        <dbReference type="PROSITE" id="PS50995"/>
    </source>
</evidence>
<dbReference type="PROSITE" id="PS50995">
    <property type="entry name" value="HTH_MARR_2"/>
    <property type="match status" value="1"/>
</dbReference>
<dbReference type="InterPro" id="IPR039422">
    <property type="entry name" value="MarR/SlyA-like"/>
</dbReference>
<dbReference type="InterPro" id="IPR036388">
    <property type="entry name" value="WH-like_DNA-bd_sf"/>
</dbReference>
<gene>
    <name evidence="2" type="ordered locus">Selin_1674</name>
</gene>
<dbReference type="GO" id="GO:0006950">
    <property type="term" value="P:response to stress"/>
    <property type="evidence" value="ECO:0007669"/>
    <property type="project" value="TreeGrafter"/>
</dbReference>
<dbReference type="eggNOG" id="COG1846">
    <property type="taxonomic scope" value="Bacteria"/>
</dbReference>
<dbReference type="SMART" id="SM00347">
    <property type="entry name" value="HTH_MARR"/>
    <property type="match status" value="1"/>
</dbReference>
<organism evidence="2 3">
    <name type="scientific">Desulfurispirillum indicum (strain ATCC BAA-1389 / DSM 22839 / S5)</name>
    <dbReference type="NCBI Taxonomy" id="653733"/>
    <lineage>
        <taxon>Bacteria</taxon>
        <taxon>Pseudomonadati</taxon>
        <taxon>Chrysiogenota</taxon>
        <taxon>Chrysiogenia</taxon>
        <taxon>Chrysiogenales</taxon>
        <taxon>Chrysiogenaceae</taxon>
        <taxon>Desulfurispirillum</taxon>
    </lineage>
</organism>
<dbReference type="InterPro" id="IPR000835">
    <property type="entry name" value="HTH_MarR-typ"/>
</dbReference>
<dbReference type="FunCoup" id="E6W0Q9">
    <property type="interactions" value="160"/>
</dbReference>
<dbReference type="InterPro" id="IPR036390">
    <property type="entry name" value="WH_DNA-bd_sf"/>
</dbReference>
<dbReference type="OrthoDB" id="9815567at2"/>
<reference evidence="2 3" key="1">
    <citation type="submission" date="2010-12" db="EMBL/GenBank/DDBJ databases">
        <title>Complete sequence of Desulfurispirillum indicum S5.</title>
        <authorList>
            <consortium name="US DOE Joint Genome Institute"/>
            <person name="Lucas S."/>
            <person name="Copeland A."/>
            <person name="Lapidus A."/>
            <person name="Cheng J.-F."/>
            <person name="Goodwin L."/>
            <person name="Pitluck S."/>
            <person name="Chertkov O."/>
            <person name="Held B."/>
            <person name="Detter J.C."/>
            <person name="Han C."/>
            <person name="Tapia R."/>
            <person name="Land M."/>
            <person name="Hauser L."/>
            <person name="Kyrpides N."/>
            <person name="Ivanova N."/>
            <person name="Mikhailova N."/>
            <person name="Haggblom M."/>
            <person name="Rauschenbach I."/>
            <person name="Bini E."/>
            <person name="Woyke T."/>
        </authorList>
    </citation>
    <scope>NUCLEOTIDE SEQUENCE [LARGE SCALE GENOMIC DNA]</scope>
    <source>
        <strain evidence="3">ATCC BAA-1389 / DSM 22839 / S5</strain>
    </source>
</reference>
<dbReference type="RefSeq" id="WP_013506284.1">
    <property type="nucleotide sequence ID" value="NC_014836.1"/>
</dbReference>
<proteinExistence type="predicted"/>
<dbReference type="KEGG" id="din:Selin_1674"/>
<dbReference type="Pfam" id="PF01047">
    <property type="entry name" value="MarR"/>
    <property type="match status" value="1"/>
</dbReference>
<dbReference type="AlphaFoldDB" id="E6W0Q9"/>
<dbReference type="HOGENOM" id="CLU_083287_27_2_0"/>
<dbReference type="SUPFAM" id="SSF46785">
    <property type="entry name" value="Winged helix' DNA-binding domain"/>
    <property type="match status" value="1"/>
</dbReference>
<protein>
    <submittedName>
        <fullName evidence="2">Regulatory protein MarR</fullName>
    </submittedName>
</protein>
<dbReference type="GO" id="GO:0003700">
    <property type="term" value="F:DNA-binding transcription factor activity"/>
    <property type="evidence" value="ECO:0007669"/>
    <property type="project" value="InterPro"/>
</dbReference>
<keyword evidence="3" id="KW-1185">Reference proteome</keyword>
<dbReference type="InParanoid" id="E6W0Q9"/>
<evidence type="ECO:0000313" key="2">
    <source>
        <dbReference type="EMBL" id="ADU66404.1"/>
    </source>
</evidence>
<dbReference type="Proteomes" id="UP000002572">
    <property type="component" value="Chromosome"/>
</dbReference>
<dbReference type="PANTHER" id="PTHR33164">
    <property type="entry name" value="TRANSCRIPTIONAL REGULATOR, MARR FAMILY"/>
    <property type="match status" value="1"/>
</dbReference>
<feature type="domain" description="HTH marR-type" evidence="1">
    <location>
        <begin position="7"/>
        <end position="139"/>
    </location>
</feature>
<dbReference type="EMBL" id="CP002432">
    <property type="protein sequence ID" value="ADU66404.1"/>
    <property type="molecule type" value="Genomic_DNA"/>
</dbReference>
<dbReference type="Gene3D" id="1.10.10.10">
    <property type="entry name" value="Winged helix-like DNA-binding domain superfamily/Winged helix DNA-binding domain"/>
    <property type="match status" value="1"/>
</dbReference>
<sequence>MSKRDTINKLIMKITEFEKAYKHAVDSRTSKLGVTPSQYKVLKALDEKGPMKHKDVSEITLITKGTLTGVVNRLERAGLVSRTQDAKDSRAQYVALTEKGQTEYARLEKSYRKIIGNIFNPESEEKLKQYITNLNVLVALVRQGETD</sequence>
<accession>E6W0Q9</accession>
<evidence type="ECO:0000313" key="3">
    <source>
        <dbReference type="Proteomes" id="UP000002572"/>
    </source>
</evidence>